<dbReference type="EMBL" id="JARK01001348">
    <property type="protein sequence ID" value="EYC25102.1"/>
    <property type="molecule type" value="Genomic_DNA"/>
</dbReference>
<proteinExistence type="predicted"/>
<dbReference type="STRING" id="53326.A0A016VDM3"/>
<name>A0A016VDM3_9BILA</name>
<comment type="caution">
    <text evidence="1">The sequence shown here is derived from an EMBL/GenBank/DDBJ whole genome shotgun (WGS) entry which is preliminary data.</text>
</comment>
<dbReference type="OrthoDB" id="5805078at2759"/>
<accession>A0A016VDM3</accession>
<gene>
    <name evidence="1" type="primary">Acey_s0012.g1700</name>
    <name evidence="1" type="ORF">Y032_0012g1700</name>
</gene>
<dbReference type="AlphaFoldDB" id="A0A016VDM3"/>
<evidence type="ECO:0000313" key="2">
    <source>
        <dbReference type="Proteomes" id="UP000024635"/>
    </source>
</evidence>
<organism evidence="1 2">
    <name type="scientific">Ancylostoma ceylanicum</name>
    <dbReference type="NCBI Taxonomy" id="53326"/>
    <lineage>
        <taxon>Eukaryota</taxon>
        <taxon>Metazoa</taxon>
        <taxon>Ecdysozoa</taxon>
        <taxon>Nematoda</taxon>
        <taxon>Chromadorea</taxon>
        <taxon>Rhabditida</taxon>
        <taxon>Rhabditina</taxon>
        <taxon>Rhabditomorpha</taxon>
        <taxon>Strongyloidea</taxon>
        <taxon>Ancylostomatidae</taxon>
        <taxon>Ancylostomatinae</taxon>
        <taxon>Ancylostoma</taxon>
    </lineage>
</organism>
<sequence length="117" mass="13084">MGAKDKSSKTRKTTTAAIYFMEWAGTALKAYTNTINELYAIPLQEQCTKIKAEDINKTKDPEKLSAESKAGDKDDHDLLVTRLREAASKVTEWSTGCSQAISARNKEVSKKTIHYRL</sequence>
<evidence type="ECO:0000313" key="1">
    <source>
        <dbReference type="EMBL" id="EYC25102.1"/>
    </source>
</evidence>
<keyword evidence="2" id="KW-1185">Reference proteome</keyword>
<protein>
    <submittedName>
        <fullName evidence="1">Uncharacterized protein</fullName>
    </submittedName>
</protein>
<dbReference type="Proteomes" id="UP000024635">
    <property type="component" value="Unassembled WGS sequence"/>
</dbReference>
<reference evidence="2" key="1">
    <citation type="journal article" date="2015" name="Nat. Genet.">
        <title>The genome and transcriptome of the zoonotic hookworm Ancylostoma ceylanicum identify infection-specific gene families.</title>
        <authorList>
            <person name="Schwarz E.M."/>
            <person name="Hu Y."/>
            <person name="Antoshechkin I."/>
            <person name="Miller M.M."/>
            <person name="Sternberg P.W."/>
            <person name="Aroian R.V."/>
        </authorList>
    </citation>
    <scope>NUCLEOTIDE SEQUENCE</scope>
    <source>
        <strain evidence="2">HY135</strain>
    </source>
</reference>